<gene>
    <name evidence="2" type="ORF">IL45_11670</name>
    <name evidence="3" type="ORF">LY02_00859</name>
</gene>
<dbReference type="EMBL" id="PVNA01000001">
    <property type="protein sequence ID" value="PRX15638.1"/>
    <property type="molecule type" value="Genomic_DNA"/>
</dbReference>
<dbReference type="EMBL" id="JPJI01000032">
    <property type="protein sequence ID" value="KEZ92788.1"/>
    <property type="molecule type" value="Genomic_DNA"/>
</dbReference>
<evidence type="ECO:0000313" key="5">
    <source>
        <dbReference type="Proteomes" id="UP000239997"/>
    </source>
</evidence>
<reference evidence="3 5" key="2">
    <citation type="submission" date="2018-03" db="EMBL/GenBank/DDBJ databases">
        <title>Genomic Encyclopedia of Archaeal and Bacterial Type Strains, Phase II (KMG-II): from individual species to whole genera.</title>
        <authorList>
            <person name="Goeker M."/>
        </authorList>
    </citation>
    <scope>NUCLEOTIDE SEQUENCE [LARGE SCALE GENOMIC DNA]</scope>
    <source>
        <strain evidence="3 5">DSM 22727</strain>
    </source>
</reference>
<dbReference type="PROSITE" id="PS51257">
    <property type="entry name" value="PROKAR_LIPOPROTEIN"/>
    <property type="match status" value="1"/>
</dbReference>
<evidence type="ECO:0000313" key="4">
    <source>
        <dbReference type="Proteomes" id="UP000028531"/>
    </source>
</evidence>
<keyword evidence="5" id="KW-1185">Reference proteome</keyword>
<evidence type="ECO:0000313" key="3">
    <source>
        <dbReference type="EMBL" id="PRX15638.1"/>
    </source>
</evidence>
<reference evidence="2 4" key="1">
    <citation type="submission" date="2014-07" db="EMBL/GenBank/DDBJ databases">
        <title>Draft genome sequence of Nonlabens ulvanivorans, an ulvan degrading bacterium.</title>
        <authorList>
            <person name="Kopel M."/>
            <person name="Helbert W."/>
            <person name="Henrissat B."/>
            <person name="Doniger T."/>
            <person name="Banin E."/>
        </authorList>
    </citation>
    <scope>NUCLEOTIDE SEQUENCE [LARGE SCALE GENOMIC DNA]</scope>
    <source>
        <strain evidence="2 4">PLR</strain>
    </source>
</reference>
<dbReference type="Proteomes" id="UP000028531">
    <property type="component" value="Unassembled WGS sequence"/>
</dbReference>
<evidence type="ECO:0000313" key="2">
    <source>
        <dbReference type="EMBL" id="KEZ92788.1"/>
    </source>
</evidence>
<accession>A0A084JV04</accession>
<dbReference type="OrthoDB" id="9798438at2"/>
<organism evidence="2 4">
    <name type="scientific">Nonlabens ulvanivorans</name>
    <name type="common">Persicivirga ulvanivorans</name>
    <dbReference type="NCBI Taxonomy" id="906888"/>
    <lineage>
        <taxon>Bacteria</taxon>
        <taxon>Pseudomonadati</taxon>
        <taxon>Bacteroidota</taxon>
        <taxon>Flavobacteriia</taxon>
        <taxon>Flavobacteriales</taxon>
        <taxon>Flavobacteriaceae</taxon>
        <taxon>Nonlabens</taxon>
    </lineage>
</organism>
<dbReference type="AlphaFoldDB" id="A0A084JV04"/>
<name>A0A084JV04_NONUL</name>
<proteinExistence type="predicted"/>
<evidence type="ECO:0000256" key="1">
    <source>
        <dbReference type="SAM" id="SignalP"/>
    </source>
</evidence>
<feature type="chain" id="PRO_5001777557" description="Gll0560 protein" evidence="1">
    <location>
        <begin position="20"/>
        <end position="294"/>
    </location>
</feature>
<dbReference type="Proteomes" id="UP000239997">
    <property type="component" value="Unassembled WGS sequence"/>
</dbReference>
<feature type="signal peptide" evidence="1">
    <location>
        <begin position="1"/>
        <end position="19"/>
    </location>
</feature>
<evidence type="ECO:0008006" key="6">
    <source>
        <dbReference type="Google" id="ProtNLM"/>
    </source>
</evidence>
<comment type="caution">
    <text evidence="2">The sequence shown here is derived from an EMBL/GenBank/DDBJ whole genome shotgun (WGS) entry which is preliminary data.</text>
</comment>
<protein>
    <recommendedName>
        <fullName evidence="6">Gll0560 protein</fullName>
    </recommendedName>
</protein>
<dbReference type="RefSeq" id="WP_036584049.1">
    <property type="nucleotide sequence ID" value="NZ_JPJI01000032.1"/>
</dbReference>
<keyword evidence="1" id="KW-0732">Signal</keyword>
<sequence length="294" mass="33202">MLKYLIPLLIIAVTGCANLSKPDTTSFTFKKVSELPPSINESSGLIIIDGKLITHNDSGNMPMLYQLDTTGIITDYIKYNYLANHDWEAIAQSNNAIHIADIGNNLGDRKDLKIYNIIKNGIWQEDIDIDISTITYSTQTDFKQRNQQHSYDAEAIIIINEVMYLFSKDWINFTTSIYSLPLYQDTSLNSHQSINTKGLVTDAAFNNNDTVLLCGYNQSLQPFIAQLKFKDGNFTLIKKVDLPIEGAQIEAIAYYGKNQKDQDVYYLTSEAVNVRLGDDEAKVAGELYKLIWPE</sequence>